<dbReference type="InterPro" id="IPR011055">
    <property type="entry name" value="Dup_hybrid_motif"/>
</dbReference>
<evidence type="ECO:0000313" key="3">
    <source>
        <dbReference type="EMBL" id="GBF49334.1"/>
    </source>
</evidence>
<dbReference type="Proteomes" id="UP000245133">
    <property type="component" value="Unassembled WGS sequence"/>
</dbReference>
<dbReference type="EMBL" id="BFBB01000003">
    <property type="protein sequence ID" value="GBF49334.1"/>
    <property type="molecule type" value="Genomic_DNA"/>
</dbReference>
<dbReference type="Gene3D" id="2.70.70.10">
    <property type="entry name" value="Glucose Permease (Domain IIA)"/>
    <property type="match status" value="1"/>
</dbReference>
<keyword evidence="1" id="KW-0175">Coiled coil</keyword>
<proteinExistence type="predicted"/>
<feature type="coiled-coil region" evidence="1">
    <location>
        <begin position="36"/>
        <end position="63"/>
    </location>
</feature>
<name>A0A2P2DXH4_9LEPT</name>
<dbReference type="AlphaFoldDB" id="A0A2P2DXH4"/>
<gene>
    <name evidence="3" type="ORF">LPTSP4_08450</name>
</gene>
<comment type="caution">
    <text evidence="3">The sequence shown here is derived from an EMBL/GenBank/DDBJ whole genome shotgun (WGS) entry which is preliminary data.</text>
</comment>
<evidence type="ECO:0000256" key="1">
    <source>
        <dbReference type="SAM" id="Coils"/>
    </source>
</evidence>
<organism evidence="3 4">
    <name type="scientific">Leptospira ryugenii</name>
    <dbReference type="NCBI Taxonomy" id="1917863"/>
    <lineage>
        <taxon>Bacteria</taxon>
        <taxon>Pseudomonadati</taxon>
        <taxon>Spirochaetota</taxon>
        <taxon>Spirochaetia</taxon>
        <taxon>Leptospirales</taxon>
        <taxon>Leptospiraceae</taxon>
        <taxon>Leptospira</taxon>
    </lineage>
</organism>
<accession>A0A2P2DXH4</accession>
<evidence type="ECO:0000313" key="4">
    <source>
        <dbReference type="Proteomes" id="UP000245133"/>
    </source>
</evidence>
<evidence type="ECO:0000256" key="2">
    <source>
        <dbReference type="SAM" id="MobiDB-lite"/>
    </source>
</evidence>
<sequence>MDYDYEGSALLKKQKQALLETGKKKAAEGNYSQLTAAEKAALAEDQEQRAKAAEARKKEGENVLGGLGYVLTRDEEDHDHTGIGGDEDTTMNAPYSRKHGTKEQTLVNKIKLRKLKPDSELTLNGVTIKKYKILDDSKGSQVITELEETIGKDGKSTFKFKYQEYFTLADGVFAPVKPGKDGKIHINSAFGPRDVTPVHFGNDMLGGDEFYSPVDLENITVTKGQSRTTKITTNKKDADGNFITVDKDVGIWKTIVKVKATDDAGNPIIEKGKTKMIDKEVLYTFIKDENNKDKAVPYTKEMADADYSNNPGKNKTYQELLDTPMSELSGDGNSVSGQYKVGNQVYTLRFKHLKDLSSVIDEETGKYKTTIKGGATLGQISTTGYSTGNHAHFGVDSGSTKPSHGYFLNMNNPGKTPIYAIDPIYFLNQIAAPNERSKRNLLKKPS</sequence>
<reference evidence="3 4" key="1">
    <citation type="submission" date="2018-02" db="EMBL/GenBank/DDBJ databases">
        <title>Novel Leptospira species isolated from soil and water in Japan.</title>
        <authorList>
            <person name="Nakao R."/>
            <person name="Masuzawa T."/>
        </authorList>
    </citation>
    <scope>NUCLEOTIDE SEQUENCE [LARGE SCALE GENOMIC DNA]</scope>
    <source>
        <strain evidence="3 4">YH101</strain>
    </source>
</reference>
<feature type="region of interest" description="Disordered" evidence="2">
    <location>
        <begin position="76"/>
        <end position="96"/>
    </location>
</feature>
<dbReference type="RefSeq" id="WP_244594284.1">
    <property type="nucleotide sequence ID" value="NZ_BFBB01000003.1"/>
</dbReference>
<keyword evidence="4" id="KW-1185">Reference proteome</keyword>
<protein>
    <submittedName>
        <fullName evidence="3">Uncharacterized protein</fullName>
    </submittedName>
</protein>